<name>A0A0L8GWE2_OCTBM</name>
<organism evidence="2">
    <name type="scientific">Octopus bimaculoides</name>
    <name type="common">California two-spotted octopus</name>
    <dbReference type="NCBI Taxonomy" id="37653"/>
    <lineage>
        <taxon>Eukaryota</taxon>
        <taxon>Metazoa</taxon>
        <taxon>Spiralia</taxon>
        <taxon>Lophotrochozoa</taxon>
        <taxon>Mollusca</taxon>
        <taxon>Cephalopoda</taxon>
        <taxon>Coleoidea</taxon>
        <taxon>Octopodiformes</taxon>
        <taxon>Octopoda</taxon>
        <taxon>Incirrata</taxon>
        <taxon>Octopodidae</taxon>
        <taxon>Octopus</taxon>
    </lineage>
</organism>
<protein>
    <submittedName>
        <fullName evidence="2">Uncharacterized protein</fullName>
    </submittedName>
</protein>
<evidence type="ECO:0000256" key="1">
    <source>
        <dbReference type="SAM" id="MobiDB-lite"/>
    </source>
</evidence>
<sequence>MLKNNEQIYPQEQQSTPLLFKQRRLCSLGHVYRMPDGSIPKDILYGELVSGRRAHGQQHLSFMDVCKRDMKIMSRNTKTWENLAKARSCWRQTLSTALREGNLIRLTPEERWRRRKTEPPTNDQPHLRLLQP</sequence>
<dbReference type="EMBL" id="KQ420148">
    <property type="protein sequence ID" value="KOF81134.1"/>
    <property type="molecule type" value="Genomic_DNA"/>
</dbReference>
<accession>A0A0L8GWE2</accession>
<dbReference type="AlphaFoldDB" id="A0A0L8GWE2"/>
<reference evidence="2" key="1">
    <citation type="submission" date="2015-07" db="EMBL/GenBank/DDBJ databases">
        <title>MeaNS - Measles Nucleotide Surveillance Program.</title>
        <authorList>
            <person name="Tran T."/>
            <person name="Druce J."/>
        </authorList>
    </citation>
    <scope>NUCLEOTIDE SEQUENCE</scope>
    <source>
        <strain evidence="2">UCB-OBI-ISO-001</strain>
        <tissue evidence="2">Gonad</tissue>
    </source>
</reference>
<proteinExistence type="predicted"/>
<feature type="region of interest" description="Disordered" evidence="1">
    <location>
        <begin position="110"/>
        <end position="132"/>
    </location>
</feature>
<evidence type="ECO:0000313" key="2">
    <source>
        <dbReference type="EMBL" id="KOF81134.1"/>
    </source>
</evidence>
<gene>
    <name evidence="2" type="ORF">OCBIM_22026954mg</name>
</gene>